<dbReference type="RefSeq" id="WP_103048525.1">
    <property type="nucleotide sequence ID" value="NZ_CP061172.1"/>
</dbReference>
<dbReference type="InterPro" id="IPR038501">
    <property type="entry name" value="Spore_GerAC_C_sf"/>
</dbReference>
<comment type="subcellular location">
    <subcellularLocation>
        <location evidence="1">Membrane</location>
        <topology evidence="1">Lipid-anchor</topology>
    </subcellularLocation>
</comment>
<protein>
    <submittedName>
        <fullName evidence="10">Ger(X)C family spore germination protein</fullName>
    </submittedName>
</protein>
<reference evidence="10 11" key="1">
    <citation type="submission" date="2020-09" db="EMBL/GenBank/DDBJ databases">
        <title>Characterization of Paenibacillus peoriae strain ZF390 with broad-spectrum antimicrobial activity as a potential biocontrol agent.</title>
        <authorList>
            <person name="Li L."/>
            <person name="Zhao Y."/>
            <person name="Li B."/>
            <person name="Xie X."/>
        </authorList>
    </citation>
    <scope>NUCLEOTIDE SEQUENCE [LARGE SCALE GENOMIC DNA]</scope>
    <source>
        <strain evidence="10 11">ZF390</strain>
    </source>
</reference>
<dbReference type="Gene3D" id="6.20.190.10">
    <property type="entry name" value="Nutrient germinant receptor protein C, domain 1"/>
    <property type="match status" value="1"/>
</dbReference>
<feature type="domain" description="Spore germination protein N-terminal" evidence="9">
    <location>
        <begin position="28"/>
        <end position="204"/>
    </location>
</feature>
<dbReference type="GO" id="GO:0016020">
    <property type="term" value="C:membrane"/>
    <property type="evidence" value="ECO:0007669"/>
    <property type="project" value="UniProtKB-SubCell"/>
</dbReference>
<comment type="similarity">
    <text evidence="2">Belongs to the GerABKC lipoprotein family.</text>
</comment>
<dbReference type="InterPro" id="IPR046953">
    <property type="entry name" value="Spore_GerAC-like_C"/>
</dbReference>
<evidence type="ECO:0000256" key="5">
    <source>
        <dbReference type="ARBA" id="ARBA00023136"/>
    </source>
</evidence>
<evidence type="ECO:0000256" key="4">
    <source>
        <dbReference type="ARBA" id="ARBA00022729"/>
    </source>
</evidence>
<feature type="domain" description="Spore germination GerAC-like C-terminal" evidence="8">
    <location>
        <begin position="231"/>
        <end position="395"/>
    </location>
</feature>
<dbReference type="InterPro" id="IPR008844">
    <property type="entry name" value="Spore_GerAC-like"/>
</dbReference>
<keyword evidence="4" id="KW-0732">Signal</keyword>
<dbReference type="PANTHER" id="PTHR35789:SF1">
    <property type="entry name" value="SPORE GERMINATION PROTEIN B3"/>
    <property type="match status" value="1"/>
</dbReference>
<evidence type="ECO:0000256" key="1">
    <source>
        <dbReference type="ARBA" id="ARBA00004635"/>
    </source>
</evidence>
<keyword evidence="6" id="KW-0564">Palmitate</keyword>
<dbReference type="Pfam" id="PF05504">
    <property type="entry name" value="Spore_GerAC"/>
    <property type="match status" value="1"/>
</dbReference>
<keyword evidence="7" id="KW-0449">Lipoprotein</keyword>
<evidence type="ECO:0000259" key="8">
    <source>
        <dbReference type="Pfam" id="PF05504"/>
    </source>
</evidence>
<sequence length="407" mass="45213">MSPNNRKTVPRLLLALLVPMLLSGCWERQELNEMAFVLGMGLDKAESGYKVTLQVVIPSAIASQAAGGTGGPGVPVIVSTFTVPTIYEAQRKYSLESARAGYYGHIRILVIGEELARAGIGEALDMLKRSREPRNDFYAMVAKDTTAEDVLKVLTPLERLPASKLYNSLDKSYKSSAKTVAVSLNKFIEDLLYEGINPVLTGVKMSGSVSEGKNKGNVEDSSPTARLHYSNVAVFRKDKMIGWLSDNETIGYNYITNNVVKSSGPVTGDDGRPIVIEALHTDTKRKVKMIDGEPHIYIHVKALCNVEEVMSKDNLEAERVITELERKSEERIILRMKTAVKQISKRYNVDIMGFGQLIYRANPQAWARLQQKKGDNYLKSLPIHYKASVSINRIGITDKSFIEDIKE</sequence>
<organism evidence="10 11">
    <name type="scientific">Paenibacillus peoriae</name>
    <dbReference type="NCBI Taxonomy" id="59893"/>
    <lineage>
        <taxon>Bacteria</taxon>
        <taxon>Bacillati</taxon>
        <taxon>Bacillota</taxon>
        <taxon>Bacilli</taxon>
        <taxon>Bacillales</taxon>
        <taxon>Paenibacillaceae</taxon>
        <taxon>Paenibacillus</taxon>
    </lineage>
</organism>
<evidence type="ECO:0000313" key="11">
    <source>
        <dbReference type="Proteomes" id="UP000516384"/>
    </source>
</evidence>
<dbReference type="PROSITE" id="PS51257">
    <property type="entry name" value="PROKAR_LIPOPROTEIN"/>
    <property type="match status" value="1"/>
</dbReference>
<dbReference type="EMBL" id="CP061172">
    <property type="protein sequence ID" value="QNR69679.1"/>
    <property type="molecule type" value="Genomic_DNA"/>
</dbReference>
<evidence type="ECO:0000256" key="3">
    <source>
        <dbReference type="ARBA" id="ARBA00022544"/>
    </source>
</evidence>
<evidence type="ECO:0000256" key="2">
    <source>
        <dbReference type="ARBA" id="ARBA00007886"/>
    </source>
</evidence>
<dbReference type="Gene3D" id="3.30.300.210">
    <property type="entry name" value="Nutrient germinant receptor protein C, domain 3"/>
    <property type="match status" value="1"/>
</dbReference>
<dbReference type="GO" id="GO:0009847">
    <property type="term" value="P:spore germination"/>
    <property type="evidence" value="ECO:0007669"/>
    <property type="project" value="InterPro"/>
</dbReference>
<evidence type="ECO:0000313" key="10">
    <source>
        <dbReference type="EMBL" id="QNR69679.1"/>
    </source>
</evidence>
<dbReference type="PANTHER" id="PTHR35789">
    <property type="entry name" value="SPORE GERMINATION PROTEIN B3"/>
    <property type="match status" value="1"/>
</dbReference>
<dbReference type="InterPro" id="IPR057336">
    <property type="entry name" value="GerAC_N"/>
</dbReference>
<dbReference type="Proteomes" id="UP000516384">
    <property type="component" value="Chromosome"/>
</dbReference>
<keyword evidence="5" id="KW-0472">Membrane</keyword>
<dbReference type="AlphaFoldDB" id="A0A7H0YF21"/>
<accession>A0A7H0YF21</accession>
<gene>
    <name evidence="10" type="ORF">IAQ67_12115</name>
</gene>
<dbReference type="NCBIfam" id="TIGR02887">
    <property type="entry name" value="spore_ger_x_C"/>
    <property type="match status" value="1"/>
</dbReference>
<proteinExistence type="inferred from homology"/>
<name>A0A7H0YF21_9BACL</name>
<dbReference type="Pfam" id="PF25198">
    <property type="entry name" value="Spore_GerAC_N"/>
    <property type="match status" value="1"/>
</dbReference>
<evidence type="ECO:0000256" key="7">
    <source>
        <dbReference type="ARBA" id="ARBA00023288"/>
    </source>
</evidence>
<keyword evidence="3" id="KW-0309">Germination</keyword>
<evidence type="ECO:0000256" key="6">
    <source>
        <dbReference type="ARBA" id="ARBA00023139"/>
    </source>
</evidence>
<evidence type="ECO:0000259" key="9">
    <source>
        <dbReference type="Pfam" id="PF25198"/>
    </source>
</evidence>